<dbReference type="GO" id="GO:0005524">
    <property type="term" value="F:ATP binding"/>
    <property type="evidence" value="ECO:0007669"/>
    <property type="project" value="UniProtKB-KW"/>
</dbReference>
<dbReference type="Gene3D" id="1.20.272.10">
    <property type="match status" value="1"/>
</dbReference>
<dbReference type="GO" id="GO:0008047">
    <property type="term" value="F:enzyme activator activity"/>
    <property type="evidence" value="ECO:0007669"/>
    <property type="project" value="TreeGrafter"/>
</dbReference>
<evidence type="ECO:0000259" key="7">
    <source>
        <dbReference type="SMART" id="SM00382"/>
    </source>
</evidence>
<evidence type="ECO:0000256" key="2">
    <source>
        <dbReference type="ARBA" id="ARBA00008959"/>
    </source>
</evidence>
<dbReference type="GO" id="GO:0017116">
    <property type="term" value="F:single-stranded DNA helicase activity"/>
    <property type="evidence" value="ECO:0007669"/>
    <property type="project" value="TreeGrafter"/>
</dbReference>
<proteinExistence type="inferred from homology"/>
<dbReference type="SMART" id="SM00382">
    <property type="entry name" value="AAA"/>
    <property type="match status" value="1"/>
</dbReference>
<dbReference type="CDD" id="cd00009">
    <property type="entry name" value="AAA"/>
    <property type="match status" value="1"/>
</dbReference>
<feature type="domain" description="AAA+ ATPase" evidence="7">
    <location>
        <begin position="49"/>
        <end position="166"/>
    </location>
</feature>
<dbReference type="Gene3D" id="1.10.3710.10">
    <property type="entry name" value="DNA polymerase III clamp loader subunits, C-terminal domain"/>
    <property type="match status" value="1"/>
</dbReference>
<dbReference type="InterPro" id="IPR008921">
    <property type="entry name" value="DNA_pol3_clamp-load_cplx_C"/>
</dbReference>
<evidence type="ECO:0000256" key="5">
    <source>
        <dbReference type="ARBA" id="ARBA00022741"/>
    </source>
</evidence>
<dbReference type="EMBL" id="PFAJ01000063">
    <property type="protein sequence ID" value="PIR96770.1"/>
    <property type="molecule type" value="Genomic_DNA"/>
</dbReference>
<dbReference type="GO" id="GO:0003677">
    <property type="term" value="F:DNA binding"/>
    <property type="evidence" value="ECO:0007669"/>
    <property type="project" value="InterPro"/>
</dbReference>
<dbReference type="InterPro" id="IPR021886">
    <property type="entry name" value="MgsA_C"/>
</dbReference>
<dbReference type="Gene3D" id="3.40.50.300">
    <property type="entry name" value="P-loop containing nucleotide triphosphate hydrolases"/>
    <property type="match status" value="1"/>
</dbReference>
<dbReference type="Gene3D" id="1.10.8.60">
    <property type="match status" value="1"/>
</dbReference>
<sequence>MKQKITQNLEKPIGPLADRMRPKKLEEMVGQEHLVGNSGILRTMLITDRVSSVIFWGPPGVGKTTLAQLIAEYTKSRFVKFSAVTATLDDIRRVVREARELHSAFKQRTILFVDEIHRFNKLQQDAFLPTVEDGTIILIGATTENPSFEIISPLLSRTKVFLLKPLEKKDLQKVLQRALTDKKRGLGEDDLKLDSEAGELIVSAANGDLRTALNILEDAAGICKNKNITRGLIEQFLQHQIIRYDKKGDEHYNTISAFIKSMRGSDPNAALYYLMRMLEGGEDPKFIARRMIVFASEDVGMADPQALPLAAATVQAVDFVGMPEARINLAHCATYLATAKKSNAAYTAGESALSDVKETLNEPIPLHILNAPTKLMKNIGYGKGYKYPHNYQKDELKGTQYLPDKLKDRKYYKPKI</sequence>
<dbReference type="InterPro" id="IPR032423">
    <property type="entry name" value="AAA_assoc_2"/>
</dbReference>
<protein>
    <recommendedName>
        <fullName evidence="3">Replication-associated recombination protein A</fullName>
    </recommendedName>
</protein>
<dbReference type="SUPFAM" id="SSF48019">
    <property type="entry name" value="post-AAA+ oligomerization domain-like"/>
    <property type="match status" value="1"/>
</dbReference>
<keyword evidence="6" id="KW-0067">ATP-binding</keyword>
<keyword evidence="4" id="KW-0235">DNA replication</keyword>
<dbReference type="Proteomes" id="UP000230557">
    <property type="component" value="Unassembled WGS sequence"/>
</dbReference>
<evidence type="ECO:0000313" key="8">
    <source>
        <dbReference type="EMBL" id="PIR96770.1"/>
    </source>
</evidence>
<dbReference type="Pfam" id="PF00004">
    <property type="entry name" value="AAA"/>
    <property type="match status" value="1"/>
</dbReference>
<accession>A0A2H0VER9</accession>
<dbReference type="CDD" id="cd18139">
    <property type="entry name" value="HLD_clamp_RarA"/>
    <property type="match status" value="1"/>
</dbReference>
<comment type="similarity">
    <text evidence="2">Belongs to the AAA ATPase family. RarA/MGS1/WRNIP1 subfamily.</text>
</comment>
<evidence type="ECO:0000256" key="1">
    <source>
        <dbReference type="ARBA" id="ARBA00002393"/>
    </source>
</evidence>
<evidence type="ECO:0000256" key="6">
    <source>
        <dbReference type="ARBA" id="ARBA00022840"/>
    </source>
</evidence>
<dbReference type="InterPro" id="IPR003593">
    <property type="entry name" value="AAA+_ATPase"/>
</dbReference>
<dbReference type="InterPro" id="IPR051314">
    <property type="entry name" value="AAA_ATPase_RarA/MGS1/WRNIP1"/>
</dbReference>
<organism evidence="8 9">
    <name type="scientific">Candidatus Doudnabacteria bacterium CG10_big_fil_rev_8_21_14_0_10_41_10</name>
    <dbReference type="NCBI Taxonomy" id="1974551"/>
    <lineage>
        <taxon>Bacteria</taxon>
        <taxon>Candidatus Doudnaibacteriota</taxon>
    </lineage>
</organism>
<evidence type="ECO:0000256" key="4">
    <source>
        <dbReference type="ARBA" id="ARBA00022705"/>
    </source>
</evidence>
<dbReference type="FunFam" id="1.20.272.10:FF:000001">
    <property type="entry name" value="Putative AAA family ATPase"/>
    <property type="match status" value="1"/>
</dbReference>
<evidence type="ECO:0000313" key="9">
    <source>
        <dbReference type="Proteomes" id="UP000230557"/>
    </source>
</evidence>
<evidence type="ECO:0000256" key="3">
    <source>
        <dbReference type="ARBA" id="ARBA00020776"/>
    </source>
</evidence>
<dbReference type="InterPro" id="IPR027417">
    <property type="entry name" value="P-loop_NTPase"/>
</dbReference>
<comment type="caution">
    <text evidence="8">The sequence shown here is derived from an EMBL/GenBank/DDBJ whole genome shotgun (WGS) entry which is preliminary data.</text>
</comment>
<dbReference type="GO" id="GO:0016887">
    <property type="term" value="F:ATP hydrolysis activity"/>
    <property type="evidence" value="ECO:0007669"/>
    <property type="project" value="InterPro"/>
</dbReference>
<dbReference type="FunFam" id="3.40.50.300:FF:000137">
    <property type="entry name" value="Replication-associated recombination protein A"/>
    <property type="match status" value="1"/>
</dbReference>
<dbReference type="PANTHER" id="PTHR13779">
    <property type="entry name" value="WERNER HELICASE-INTERACTING PROTEIN 1 FAMILY MEMBER"/>
    <property type="match status" value="1"/>
</dbReference>
<dbReference type="Pfam" id="PF16193">
    <property type="entry name" value="AAA_assoc_2"/>
    <property type="match status" value="1"/>
</dbReference>
<dbReference type="SUPFAM" id="SSF52540">
    <property type="entry name" value="P-loop containing nucleoside triphosphate hydrolases"/>
    <property type="match status" value="1"/>
</dbReference>
<dbReference type="PANTHER" id="PTHR13779:SF7">
    <property type="entry name" value="ATPASE WRNIP1"/>
    <property type="match status" value="1"/>
</dbReference>
<dbReference type="FunFam" id="1.10.8.60:FF:000029">
    <property type="entry name" value="Replication-associated recombination protein A"/>
    <property type="match status" value="1"/>
</dbReference>
<reference evidence="9" key="1">
    <citation type="submission" date="2017-09" db="EMBL/GenBank/DDBJ databases">
        <title>Depth-based differentiation of microbial function through sediment-hosted aquifers and enrichment of novel symbionts in the deep terrestrial subsurface.</title>
        <authorList>
            <person name="Probst A.J."/>
            <person name="Ladd B."/>
            <person name="Jarett J.K."/>
            <person name="Geller-Mcgrath D.E."/>
            <person name="Sieber C.M.K."/>
            <person name="Emerson J.B."/>
            <person name="Anantharaman K."/>
            <person name="Thomas B.C."/>
            <person name="Malmstrom R."/>
            <person name="Stieglmeier M."/>
            <person name="Klingl A."/>
            <person name="Woyke T."/>
            <person name="Ryan C.M."/>
            <person name="Banfield J.F."/>
        </authorList>
    </citation>
    <scope>NUCLEOTIDE SEQUENCE [LARGE SCALE GENOMIC DNA]</scope>
</reference>
<dbReference type="GO" id="GO:0006261">
    <property type="term" value="P:DNA-templated DNA replication"/>
    <property type="evidence" value="ECO:0007669"/>
    <property type="project" value="TreeGrafter"/>
</dbReference>
<dbReference type="InterPro" id="IPR003959">
    <property type="entry name" value="ATPase_AAA_core"/>
</dbReference>
<dbReference type="Pfam" id="PF12002">
    <property type="entry name" value="MgsA_C"/>
    <property type="match status" value="1"/>
</dbReference>
<name>A0A2H0VER9_9BACT</name>
<keyword evidence="5" id="KW-0547">Nucleotide-binding</keyword>
<dbReference type="GO" id="GO:0000731">
    <property type="term" value="P:DNA synthesis involved in DNA repair"/>
    <property type="evidence" value="ECO:0007669"/>
    <property type="project" value="TreeGrafter"/>
</dbReference>
<comment type="function">
    <text evidence="1">DNA-dependent ATPase that plays important roles in cellular responses to stalled DNA replication processes.</text>
</comment>
<gene>
    <name evidence="8" type="ORF">COT91_04850</name>
</gene>
<dbReference type="AlphaFoldDB" id="A0A2H0VER9"/>